<dbReference type="InterPro" id="IPR012910">
    <property type="entry name" value="Plug_dom"/>
</dbReference>
<organism evidence="16 17">
    <name type="scientific">Thiopseudomonas acetoxidans</name>
    <dbReference type="NCBI Taxonomy" id="3041622"/>
    <lineage>
        <taxon>Bacteria</taxon>
        <taxon>Pseudomonadati</taxon>
        <taxon>Pseudomonadota</taxon>
        <taxon>Gammaproteobacteria</taxon>
        <taxon>Pseudomonadales</taxon>
        <taxon>Pseudomonadaceae</taxon>
        <taxon>Thiopseudomonas</taxon>
    </lineage>
</organism>
<feature type="short sequence motif" description="TonB C-terminal box" evidence="11">
    <location>
        <begin position="710"/>
        <end position="727"/>
    </location>
</feature>
<evidence type="ECO:0000259" key="14">
    <source>
        <dbReference type="Pfam" id="PF00593"/>
    </source>
</evidence>
<keyword evidence="4 10" id="KW-0812">Transmembrane</keyword>
<keyword evidence="16" id="KW-0675">Receptor</keyword>
<dbReference type="PROSITE" id="PS52016">
    <property type="entry name" value="TONB_DEPENDENT_REC_3"/>
    <property type="match status" value="1"/>
</dbReference>
<evidence type="ECO:0000256" key="4">
    <source>
        <dbReference type="ARBA" id="ARBA00022692"/>
    </source>
</evidence>
<evidence type="ECO:0000256" key="1">
    <source>
        <dbReference type="ARBA" id="ARBA00004571"/>
    </source>
</evidence>
<evidence type="ECO:0000256" key="8">
    <source>
        <dbReference type="ARBA" id="ARBA00023136"/>
    </source>
</evidence>
<evidence type="ECO:0000256" key="10">
    <source>
        <dbReference type="PROSITE-ProRule" id="PRU01360"/>
    </source>
</evidence>
<evidence type="ECO:0000256" key="6">
    <source>
        <dbReference type="ARBA" id="ARBA00023065"/>
    </source>
</evidence>
<name>A0ABT7SPS3_9GAMM</name>
<comment type="subcellular location">
    <subcellularLocation>
        <location evidence="1 10">Cell outer membrane</location>
        <topology evidence="1 10">Multi-pass membrane protein</topology>
    </subcellularLocation>
</comment>
<dbReference type="InterPro" id="IPR000531">
    <property type="entry name" value="Beta-barrel_TonB"/>
</dbReference>
<dbReference type="InterPro" id="IPR037066">
    <property type="entry name" value="Plug_dom_sf"/>
</dbReference>
<gene>
    <name evidence="16" type="ORF">QEZ41_07835</name>
</gene>
<dbReference type="InterPro" id="IPR039426">
    <property type="entry name" value="TonB-dep_rcpt-like"/>
</dbReference>
<keyword evidence="7 12" id="KW-0798">TonB box</keyword>
<evidence type="ECO:0000313" key="17">
    <source>
        <dbReference type="Proteomes" id="UP001241056"/>
    </source>
</evidence>
<evidence type="ECO:0000256" key="13">
    <source>
        <dbReference type="SAM" id="SignalP"/>
    </source>
</evidence>
<keyword evidence="6" id="KW-0406">Ion transport</keyword>
<dbReference type="SUPFAM" id="SSF56935">
    <property type="entry name" value="Porins"/>
    <property type="match status" value="1"/>
</dbReference>
<dbReference type="InterPro" id="IPR036942">
    <property type="entry name" value="Beta-barrel_TonB_sf"/>
</dbReference>
<evidence type="ECO:0000256" key="5">
    <source>
        <dbReference type="ARBA" id="ARBA00022729"/>
    </source>
</evidence>
<feature type="domain" description="TonB-dependent receptor-like beta-barrel" evidence="14">
    <location>
        <begin position="259"/>
        <end position="675"/>
    </location>
</feature>
<comment type="similarity">
    <text evidence="10 12">Belongs to the TonB-dependent receptor family.</text>
</comment>
<accession>A0ABT7SPS3</accession>
<keyword evidence="2 10" id="KW-0813">Transport</keyword>
<dbReference type="Pfam" id="PF07715">
    <property type="entry name" value="Plug"/>
    <property type="match status" value="1"/>
</dbReference>
<evidence type="ECO:0000256" key="9">
    <source>
        <dbReference type="ARBA" id="ARBA00023237"/>
    </source>
</evidence>
<evidence type="ECO:0000256" key="7">
    <source>
        <dbReference type="ARBA" id="ARBA00023077"/>
    </source>
</evidence>
<feature type="chain" id="PRO_5045923513" evidence="13">
    <location>
        <begin position="23"/>
        <end position="727"/>
    </location>
</feature>
<protein>
    <submittedName>
        <fullName evidence="16">TonB-dependent receptor</fullName>
    </submittedName>
</protein>
<evidence type="ECO:0000256" key="3">
    <source>
        <dbReference type="ARBA" id="ARBA00022452"/>
    </source>
</evidence>
<dbReference type="EMBL" id="JAUCDY010000008">
    <property type="protein sequence ID" value="MDM7858187.1"/>
    <property type="molecule type" value="Genomic_DNA"/>
</dbReference>
<keyword evidence="5 13" id="KW-0732">Signal</keyword>
<dbReference type="Gene3D" id="2.40.170.20">
    <property type="entry name" value="TonB-dependent receptor, beta-barrel domain"/>
    <property type="match status" value="1"/>
</dbReference>
<evidence type="ECO:0000313" key="16">
    <source>
        <dbReference type="EMBL" id="MDM7858187.1"/>
    </source>
</evidence>
<sequence length="727" mass="79779">MTAKFHPLYAAILLCTATSLQAADNLQLDKTTVVSTAAGYEQKITDAPASISVISNEDLQRKRYSNLAQALDDVEGIDIKQGTGKTGGLNISIRGMPSEYTLILIDGRRQNPAGDVTPNGFNETSTSFMPPMSAIERIEVIRGPMSTLYGSDAMGGVINIITKKVSAEWHGSVTADYTLQEERDFGDSGGTSFYASGPVVDELVGLNVRGSFWDRQESKLKYSDGTRVSSRGMSPVSGQKFNIGGRLDFTPTDNHDFALDFEKGRQRYDNDNCQLGTLDGRDDNCLPGPIVASGYSDELKFERTQYALSHAGRFNAGTLENAVTYNTTETLGRTIFGDIIGQSPNTTHLPHVIAGDSRKLKGDELVIDTKFVSTLLENHITTVGAQYRDSQLKDSVATSTFKQESAAAFAENEWRFHPDFALTLGGRMDRHQAFGSHFSPRAYLVWNSTDNWTFKGGVSQGYKTPDINDLHSGINGATSQGKTITIGNPDLKPEKSTSTELAAYYDNFAGFNANATIFHNKFKDKIGSGPNISCPYNTNNECSQSINIGEAVTKGFELAARWQFLDNWSVSGNYTYTDSEQKKGKDKGAPLTNTPKHVANATLHWDTTDRLSLWLKNEYRGKRARFTSKTANLDANEQAIYGIYGNKTKAYNLFHLGGSYKATDALILNASIYNLLDKNFVKGKKYSYVSRGKVVESHATAYAHSGRSTTGTVEEGRRLWLSATYAF</sequence>
<comment type="caution">
    <text evidence="16">The sequence shown here is derived from an EMBL/GenBank/DDBJ whole genome shotgun (WGS) entry which is preliminary data.</text>
</comment>
<reference evidence="16 17" key="1">
    <citation type="submission" date="2023-06" db="EMBL/GenBank/DDBJ databases">
        <title>Thiopseudomonas sp. CY1220 draft genome sequence.</title>
        <authorList>
            <person name="Zhao G."/>
            <person name="An M."/>
        </authorList>
    </citation>
    <scope>NUCLEOTIDE SEQUENCE [LARGE SCALE GENOMIC DNA]</scope>
    <source>
        <strain evidence="16 17">CY1220</strain>
    </source>
</reference>
<keyword evidence="9 10" id="KW-0998">Cell outer membrane</keyword>
<keyword evidence="3 10" id="KW-1134">Transmembrane beta strand</keyword>
<dbReference type="InterPro" id="IPR010917">
    <property type="entry name" value="TonB_rcpt_CS"/>
</dbReference>
<dbReference type="CDD" id="cd01347">
    <property type="entry name" value="ligand_gated_channel"/>
    <property type="match status" value="1"/>
</dbReference>
<dbReference type="Pfam" id="PF00593">
    <property type="entry name" value="TonB_dep_Rec_b-barrel"/>
    <property type="match status" value="1"/>
</dbReference>
<evidence type="ECO:0000259" key="15">
    <source>
        <dbReference type="Pfam" id="PF07715"/>
    </source>
</evidence>
<dbReference type="Proteomes" id="UP001241056">
    <property type="component" value="Unassembled WGS sequence"/>
</dbReference>
<feature type="signal peptide" evidence="13">
    <location>
        <begin position="1"/>
        <end position="22"/>
    </location>
</feature>
<evidence type="ECO:0000256" key="11">
    <source>
        <dbReference type="PROSITE-ProRule" id="PRU10144"/>
    </source>
</evidence>
<dbReference type="RefSeq" id="WP_289410851.1">
    <property type="nucleotide sequence ID" value="NZ_JAUCDY010000008.1"/>
</dbReference>
<evidence type="ECO:0000256" key="2">
    <source>
        <dbReference type="ARBA" id="ARBA00022448"/>
    </source>
</evidence>
<dbReference type="PANTHER" id="PTHR30069:SF53">
    <property type="entry name" value="COLICIN I RECEPTOR-RELATED"/>
    <property type="match status" value="1"/>
</dbReference>
<evidence type="ECO:0000256" key="12">
    <source>
        <dbReference type="RuleBase" id="RU003357"/>
    </source>
</evidence>
<proteinExistence type="inferred from homology"/>
<dbReference type="Gene3D" id="2.170.130.10">
    <property type="entry name" value="TonB-dependent receptor, plug domain"/>
    <property type="match status" value="1"/>
</dbReference>
<dbReference type="PROSITE" id="PS01156">
    <property type="entry name" value="TONB_DEPENDENT_REC_2"/>
    <property type="match status" value="1"/>
</dbReference>
<keyword evidence="8 10" id="KW-0472">Membrane</keyword>
<feature type="domain" description="TonB-dependent receptor plug" evidence="15">
    <location>
        <begin position="44"/>
        <end position="157"/>
    </location>
</feature>
<keyword evidence="17" id="KW-1185">Reference proteome</keyword>
<dbReference type="PANTHER" id="PTHR30069">
    <property type="entry name" value="TONB-DEPENDENT OUTER MEMBRANE RECEPTOR"/>
    <property type="match status" value="1"/>
</dbReference>